<evidence type="ECO:0000313" key="2">
    <source>
        <dbReference type="EMBL" id="EDW48974.1"/>
    </source>
</evidence>
<keyword evidence="1" id="KW-0732">Signal</keyword>
<organism evidence="3">
    <name type="scientific">Drosophila sechellia</name>
    <name type="common">Fruit fly</name>
    <dbReference type="NCBI Taxonomy" id="7238"/>
    <lineage>
        <taxon>Eukaryota</taxon>
        <taxon>Metazoa</taxon>
        <taxon>Ecdysozoa</taxon>
        <taxon>Arthropoda</taxon>
        <taxon>Hexapoda</taxon>
        <taxon>Insecta</taxon>
        <taxon>Pterygota</taxon>
        <taxon>Neoptera</taxon>
        <taxon>Endopterygota</taxon>
        <taxon>Diptera</taxon>
        <taxon>Brachycera</taxon>
        <taxon>Muscomorpha</taxon>
        <taxon>Ephydroidea</taxon>
        <taxon>Drosophilidae</taxon>
        <taxon>Drosophila</taxon>
        <taxon>Sophophora</taxon>
    </lineage>
</organism>
<dbReference type="PhylomeDB" id="B4IGM4"/>
<accession>B4IGM4</accession>
<dbReference type="HOGENOM" id="CLU_172771_0_0_1"/>
<dbReference type="OMA" id="WHIPQDI"/>
<sequence length="111" mass="12979">MRRPFTALNRNHYFVIGLLLGLLLSWHVPQDIWEEECPEEAAENLLIERFGQEFEPHLNLINKPLAAKKPMAMEIDAEIWIFGYVEMRSMDEPRWIVSDPSTPVRTDPVAF</sequence>
<dbReference type="AlphaFoldDB" id="B4IGM4"/>
<name>B4IGM4_DROSE</name>
<feature type="chain" id="PRO_5002810650" evidence="1">
    <location>
        <begin position="26"/>
        <end position="111"/>
    </location>
</feature>
<protein>
    <submittedName>
        <fullName evidence="2">GM11515</fullName>
    </submittedName>
</protein>
<keyword evidence="3" id="KW-1185">Reference proteome</keyword>
<dbReference type="EMBL" id="CH480836">
    <property type="protein sequence ID" value="EDW48974.1"/>
    <property type="molecule type" value="Genomic_DNA"/>
</dbReference>
<gene>
    <name evidence="2" type="primary">Dsec\GM11515</name>
    <name evidence="2" type="ORF">Dsec_GM11515</name>
</gene>
<feature type="signal peptide" evidence="1">
    <location>
        <begin position="1"/>
        <end position="25"/>
    </location>
</feature>
<evidence type="ECO:0000313" key="3">
    <source>
        <dbReference type="Proteomes" id="UP000001292"/>
    </source>
</evidence>
<evidence type="ECO:0000256" key="1">
    <source>
        <dbReference type="SAM" id="SignalP"/>
    </source>
</evidence>
<dbReference type="Proteomes" id="UP000001292">
    <property type="component" value="Unassembled WGS sequence"/>
</dbReference>
<reference evidence="2 3" key="1">
    <citation type="journal article" date="2007" name="Nature">
        <title>Evolution of genes and genomes on the Drosophila phylogeny.</title>
        <authorList>
            <consortium name="Drosophila 12 Genomes Consortium"/>
            <person name="Clark A.G."/>
            <person name="Eisen M.B."/>
            <person name="Smith D.R."/>
            <person name="Bergman C.M."/>
            <person name="Oliver B."/>
            <person name="Markow T.A."/>
            <person name="Kaufman T.C."/>
            <person name="Kellis M."/>
            <person name="Gelbart W."/>
            <person name="Iyer V.N."/>
            <person name="Pollard D.A."/>
            <person name="Sackton T.B."/>
            <person name="Larracuente A.M."/>
            <person name="Singh N.D."/>
            <person name="Abad J.P."/>
            <person name="Abt D.N."/>
            <person name="Adryan B."/>
            <person name="Aguade M."/>
            <person name="Akashi H."/>
            <person name="Anderson W.W."/>
            <person name="Aquadro C.F."/>
            <person name="Ardell D.H."/>
            <person name="Arguello R."/>
            <person name="Artieri C.G."/>
            <person name="Barbash D.A."/>
            <person name="Barker D."/>
            <person name="Barsanti P."/>
            <person name="Batterham P."/>
            <person name="Batzoglou S."/>
            <person name="Begun D."/>
            <person name="Bhutkar A."/>
            <person name="Blanco E."/>
            <person name="Bosak S.A."/>
            <person name="Bradley R.K."/>
            <person name="Brand A.D."/>
            <person name="Brent M.R."/>
            <person name="Brooks A.N."/>
            <person name="Brown R.H."/>
            <person name="Butlin R.K."/>
            <person name="Caggese C."/>
            <person name="Calvi B.R."/>
            <person name="Bernardo de Carvalho A."/>
            <person name="Caspi A."/>
            <person name="Castrezana S."/>
            <person name="Celniker S.E."/>
            <person name="Chang J.L."/>
            <person name="Chapple C."/>
            <person name="Chatterji S."/>
            <person name="Chinwalla A."/>
            <person name="Civetta A."/>
            <person name="Clifton S.W."/>
            <person name="Comeron J.M."/>
            <person name="Costello J.C."/>
            <person name="Coyne J.A."/>
            <person name="Daub J."/>
            <person name="David R.G."/>
            <person name="Delcher A.L."/>
            <person name="Delehaunty K."/>
            <person name="Do C.B."/>
            <person name="Ebling H."/>
            <person name="Edwards K."/>
            <person name="Eickbush T."/>
            <person name="Evans J.D."/>
            <person name="Filipski A."/>
            <person name="Findeiss S."/>
            <person name="Freyhult E."/>
            <person name="Fulton L."/>
            <person name="Fulton R."/>
            <person name="Garcia A.C."/>
            <person name="Gardiner A."/>
            <person name="Garfield D.A."/>
            <person name="Garvin B.E."/>
            <person name="Gibson G."/>
            <person name="Gilbert D."/>
            <person name="Gnerre S."/>
            <person name="Godfrey J."/>
            <person name="Good R."/>
            <person name="Gotea V."/>
            <person name="Gravely B."/>
            <person name="Greenberg A.J."/>
            <person name="Griffiths-Jones S."/>
            <person name="Gross S."/>
            <person name="Guigo R."/>
            <person name="Gustafson E.A."/>
            <person name="Haerty W."/>
            <person name="Hahn M.W."/>
            <person name="Halligan D.L."/>
            <person name="Halpern A.L."/>
            <person name="Halter G.M."/>
            <person name="Han M.V."/>
            <person name="Heger A."/>
            <person name="Hillier L."/>
            <person name="Hinrichs A.S."/>
            <person name="Holmes I."/>
            <person name="Hoskins R.A."/>
            <person name="Hubisz M.J."/>
            <person name="Hultmark D."/>
            <person name="Huntley M.A."/>
            <person name="Jaffe D.B."/>
            <person name="Jagadeeshan S."/>
            <person name="Jeck W.R."/>
            <person name="Johnson J."/>
            <person name="Jones C.D."/>
            <person name="Jordan W.C."/>
            <person name="Karpen G.H."/>
            <person name="Kataoka E."/>
            <person name="Keightley P.D."/>
            <person name="Kheradpour P."/>
            <person name="Kirkness E.F."/>
            <person name="Koerich L.B."/>
            <person name="Kristiansen K."/>
            <person name="Kudrna D."/>
            <person name="Kulathinal R.J."/>
            <person name="Kumar S."/>
            <person name="Kwok R."/>
            <person name="Lander E."/>
            <person name="Langley C.H."/>
            <person name="Lapoint R."/>
            <person name="Lazzaro B.P."/>
            <person name="Lee S.J."/>
            <person name="Levesque L."/>
            <person name="Li R."/>
            <person name="Lin C.F."/>
            <person name="Lin M.F."/>
            <person name="Lindblad-Toh K."/>
            <person name="Llopart A."/>
            <person name="Long M."/>
            <person name="Low L."/>
            <person name="Lozovsky E."/>
            <person name="Lu J."/>
            <person name="Luo M."/>
            <person name="Machado C.A."/>
            <person name="Makalowski W."/>
            <person name="Marzo M."/>
            <person name="Matsuda M."/>
            <person name="Matzkin L."/>
            <person name="McAllister B."/>
            <person name="McBride C.S."/>
            <person name="McKernan B."/>
            <person name="McKernan K."/>
            <person name="Mendez-Lago M."/>
            <person name="Minx P."/>
            <person name="Mollenhauer M.U."/>
            <person name="Montooth K."/>
            <person name="Mount S.M."/>
            <person name="Mu X."/>
            <person name="Myers E."/>
            <person name="Negre B."/>
            <person name="Newfeld S."/>
            <person name="Nielsen R."/>
            <person name="Noor M.A."/>
            <person name="O'Grady P."/>
            <person name="Pachter L."/>
            <person name="Papaceit M."/>
            <person name="Parisi M.J."/>
            <person name="Parisi M."/>
            <person name="Parts L."/>
            <person name="Pedersen J.S."/>
            <person name="Pesole G."/>
            <person name="Phillippy A.M."/>
            <person name="Ponting C.P."/>
            <person name="Pop M."/>
            <person name="Porcelli D."/>
            <person name="Powell J.R."/>
            <person name="Prohaska S."/>
            <person name="Pruitt K."/>
            <person name="Puig M."/>
            <person name="Quesneville H."/>
            <person name="Ram K.R."/>
            <person name="Rand D."/>
            <person name="Rasmussen M.D."/>
            <person name="Reed L.K."/>
            <person name="Reenan R."/>
            <person name="Reily A."/>
            <person name="Remington K.A."/>
            <person name="Rieger T.T."/>
            <person name="Ritchie M.G."/>
            <person name="Robin C."/>
            <person name="Rogers Y.H."/>
            <person name="Rohde C."/>
            <person name="Rozas J."/>
            <person name="Rubenfield M.J."/>
            <person name="Ruiz A."/>
            <person name="Russo S."/>
            <person name="Salzberg S.L."/>
            <person name="Sanchez-Gracia A."/>
            <person name="Saranga D.J."/>
            <person name="Sato H."/>
            <person name="Schaeffer S.W."/>
            <person name="Schatz M.C."/>
            <person name="Schlenke T."/>
            <person name="Schwartz R."/>
            <person name="Segarra C."/>
            <person name="Singh R.S."/>
            <person name="Sirot L."/>
            <person name="Sirota M."/>
            <person name="Sisneros N.B."/>
            <person name="Smith C.D."/>
            <person name="Smith T.F."/>
            <person name="Spieth J."/>
            <person name="Stage D.E."/>
            <person name="Stark A."/>
            <person name="Stephan W."/>
            <person name="Strausberg R.L."/>
            <person name="Strempel S."/>
            <person name="Sturgill D."/>
            <person name="Sutton G."/>
            <person name="Sutton G.G."/>
            <person name="Tao W."/>
            <person name="Teichmann S."/>
            <person name="Tobari Y.N."/>
            <person name="Tomimura Y."/>
            <person name="Tsolas J.M."/>
            <person name="Valente V.L."/>
            <person name="Venter E."/>
            <person name="Venter J.C."/>
            <person name="Vicario S."/>
            <person name="Vieira F.G."/>
            <person name="Vilella A.J."/>
            <person name="Villasante A."/>
            <person name="Walenz B."/>
            <person name="Wang J."/>
            <person name="Wasserman M."/>
            <person name="Watts T."/>
            <person name="Wilson D."/>
            <person name="Wilson R.K."/>
            <person name="Wing R.A."/>
            <person name="Wolfner M.F."/>
            <person name="Wong A."/>
            <person name="Wong G.K."/>
            <person name="Wu C.I."/>
            <person name="Wu G."/>
            <person name="Yamamoto D."/>
            <person name="Yang H.P."/>
            <person name="Yang S.P."/>
            <person name="Yorke J.A."/>
            <person name="Yoshida K."/>
            <person name="Zdobnov E."/>
            <person name="Zhang P."/>
            <person name="Zhang Y."/>
            <person name="Zimin A.V."/>
            <person name="Baldwin J."/>
            <person name="Abdouelleil A."/>
            <person name="Abdulkadir J."/>
            <person name="Abebe A."/>
            <person name="Abera B."/>
            <person name="Abreu J."/>
            <person name="Acer S.C."/>
            <person name="Aftuck L."/>
            <person name="Alexander A."/>
            <person name="An P."/>
            <person name="Anderson E."/>
            <person name="Anderson S."/>
            <person name="Arachi H."/>
            <person name="Azer M."/>
            <person name="Bachantsang P."/>
            <person name="Barry A."/>
            <person name="Bayul T."/>
            <person name="Berlin A."/>
            <person name="Bessette D."/>
            <person name="Bloom T."/>
            <person name="Blye J."/>
            <person name="Boguslavskiy L."/>
            <person name="Bonnet C."/>
            <person name="Boukhgalter B."/>
            <person name="Bourzgui I."/>
            <person name="Brown A."/>
            <person name="Cahill P."/>
            <person name="Channer S."/>
            <person name="Cheshatsang Y."/>
            <person name="Chuda L."/>
            <person name="Citroen M."/>
            <person name="Collymore A."/>
            <person name="Cooke P."/>
            <person name="Costello M."/>
            <person name="D'Aco K."/>
            <person name="Daza R."/>
            <person name="De Haan G."/>
            <person name="DeGray S."/>
            <person name="DeMaso C."/>
            <person name="Dhargay N."/>
            <person name="Dooley K."/>
            <person name="Dooley E."/>
            <person name="Doricent M."/>
            <person name="Dorje P."/>
            <person name="Dorjee K."/>
            <person name="Dupes A."/>
            <person name="Elong R."/>
            <person name="Falk J."/>
            <person name="Farina A."/>
            <person name="Faro S."/>
            <person name="Ferguson D."/>
            <person name="Fisher S."/>
            <person name="Foley C.D."/>
            <person name="Franke A."/>
            <person name="Friedrich D."/>
            <person name="Gadbois L."/>
            <person name="Gearin G."/>
            <person name="Gearin C.R."/>
            <person name="Giannoukos G."/>
            <person name="Goode T."/>
            <person name="Graham J."/>
            <person name="Grandbois E."/>
            <person name="Grewal S."/>
            <person name="Gyaltsen K."/>
            <person name="Hafez N."/>
            <person name="Hagos B."/>
            <person name="Hall J."/>
            <person name="Henson C."/>
            <person name="Hollinger A."/>
            <person name="Honan T."/>
            <person name="Huard M.D."/>
            <person name="Hughes L."/>
            <person name="Hurhula B."/>
            <person name="Husby M.E."/>
            <person name="Kamat A."/>
            <person name="Kanga B."/>
            <person name="Kashin S."/>
            <person name="Khazanovich D."/>
            <person name="Kisner P."/>
            <person name="Lance K."/>
            <person name="Lara M."/>
            <person name="Lee W."/>
            <person name="Lennon N."/>
            <person name="Letendre F."/>
            <person name="LeVine R."/>
            <person name="Lipovsky A."/>
            <person name="Liu X."/>
            <person name="Liu J."/>
            <person name="Liu S."/>
            <person name="Lokyitsang T."/>
            <person name="Lokyitsang Y."/>
            <person name="Lubonja R."/>
            <person name="Lui A."/>
            <person name="MacDonald P."/>
            <person name="Magnisalis V."/>
            <person name="Maru K."/>
            <person name="Matthews C."/>
            <person name="McCusker W."/>
            <person name="McDonough S."/>
            <person name="Mehta T."/>
            <person name="Meldrim J."/>
            <person name="Meneus L."/>
            <person name="Mihai O."/>
            <person name="Mihalev A."/>
            <person name="Mihova T."/>
            <person name="Mittelman R."/>
            <person name="Mlenga V."/>
            <person name="Montmayeur A."/>
            <person name="Mulrain L."/>
            <person name="Navidi A."/>
            <person name="Naylor J."/>
            <person name="Negash T."/>
            <person name="Nguyen T."/>
            <person name="Nguyen N."/>
            <person name="Nicol R."/>
            <person name="Norbu C."/>
            <person name="Norbu N."/>
            <person name="Novod N."/>
            <person name="O'Neill B."/>
            <person name="Osman S."/>
            <person name="Markiewicz E."/>
            <person name="Oyono O.L."/>
            <person name="Patti C."/>
            <person name="Phunkhang P."/>
            <person name="Pierre F."/>
            <person name="Priest M."/>
            <person name="Raghuraman S."/>
            <person name="Rege F."/>
            <person name="Reyes R."/>
            <person name="Rise C."/>
            <person name="Rogov P."/>
            <person name="Ross K."/>
            <person name="Ryan E."/>
            <person name="Settipalli S."/>
            <person name="Shea T."/>
            <person name="Sherpa N."/>
            <person name="Shi L."/>
            <person name="Shih D."/>
            <person name="Sparrow T."/>
            <person name="Spaulding J."/>
            <person name="Stalker J."/>
            <person name="Stange-Thomann N."/>
            <person name="Stavropoulos S."/>
            <person name="Stone C."/>
            <person name="Strader C."/>
            <person name="Tesfaye S."/>
            <person name="Thomson T."/>
            <person name="Thoulutsang Y."/>
            <person name="Thoulutsang D."/>
            <person name="Topham K."/>
            <person name="Topping I."/>
            <person name="Tsamla T."/>
            <person name="Vassiliev H."/>
            <person name="Vo A."/>
            <person name="Wangchuk T."/>
            <person name="Wangdi T."/>
            <person name="Weiand M."/>
            <person name="Wilkinson J."/>
            <person name="Wilson A."/>
            <person name="Yadav S."/>
            <person name="Young G."/>
            <person name="Yu Q."/>
            <person name="Zembek L."/>
            <person name="Zhong D."/>
            <person name="Zimmer A."/>
            <person name="Zwirko Z."/>
            <person name="Jaffe D.B."/>
            <person name="Alvarez P."/>
            <person name="Brockman W."/>
            <person name="Butler J."/>
            <person name="Chin C."/>
            <person name="Gnerre S."/>
            <person name="Grabherr M."/>
            <person name="Kleber M."/>
            <person name="Mauceli E."/>
            <person name="MacCallum I."/>
        </authorList>
    </citation>
    <scope>NUCLEOTIDE SEQUENCE [LARGE SCALE GENOMIC DNA]</scope>
    <source>
        <strain evidence="3">Rob3c / Tucson 14021-0248.25</strain>
    </source>
</reference>
<proteinExistence type="predicted"/>